<dbReference type="PROSITE" id="PS51186">
    <property type="entry name" value="GNAT"/>
    <property type="match status" value="1"/>
</dbReference>
<reference evidence="2 3" key="1">
    <citation type="submission" date="2018-05" db="EMBL/GenBank/DDBJ databases">
        <title>Freshwater and sediment microbial communities from various areas in North America, analyzing microbe dynamics in response to fracking.</title>
        <authorList>
            <person name="Lamendella R."/>
        </authorList>
    </citation>
    <scope>NUCLEOTIDE SEQUENCE [LARGE SCALE GENOMIC DNA]</scope>
    <source>
        <strain evidence="2 3">15_TX</strain>
    </source>
</reference>
<protein>
    <submittedName>
        <fullName evidence="2">N-acetylglutamate synthase-like GNAT family acetyltransferase</fullName>
    </submittedName>
</protein>
<name>A0A2V2ZZI7_9BACI</name>
<dbReference type="InterPro" id="IPR016181">
    <property type="entry name" value="Acyl_CoA_acyltransferase"/>
</dbReference>
<evidence type="ECO:0000313" key="2">
    <source>
        <dbReference type="EMBL" id="PWW28851.1"/>
    </source>
</evidence>
<evidence type="ECO:0000259" key="1">
    <source>
        <dbReference type="PROSITE" id="PS51186"/>
    </source>
</evidence>
<dbReference type="CDD" id="cd04301">
    <property type="entry name" value="NAT_SF"/>
    <property type="match status" value="1"/>
</dbReference>
<dbReference type="InterPro" id="IPR053144">
    <property type="entry name" value="Acetyltransferase_Butenolide"/>
</dbReference>
<dbReference type="RefSeq" id="WP_110064896.1">
    <property type="nucleotide sequence ID" value="NZ_QGTW01000005.1"/>
</dbReference>
<gene>
    <name evidence="2" type="ORF">DFO73_10587</name>
</gene>
<dbReference type="Gene3D" id="3.40.630.30">
    <property type="match status" value="1"/>
</dbReference>
<accession>A0A2V2ZZI7</accession>
<dbReference type="Pfam" id="PF13673">
    <property type="entry name" value="Acetyltransf_10"/>
    <property type="match status" value="1"/>
</dbReference>
<dbReference type="PANTHER" id="PTHR43233:SF1">
    <property type="entry name" value="FAMILY N-ACETYLTRANSFERASE, PUTATIVE (AFU_ORTHOLOGUE AFUA_6G03350)-RELATED"/>
    <property type="match status" value="1"/>
</dbReference>
<sequence length="130" mass="14841">MIRYEEAVPDMEQLYRLYGNDGWNDFLKLPKETLYKAMEQSWLVISAYDGERLIGTGRIISDGIINAYLCGVIVEPAYRSKGIGKEMVGRLAKRCTQAHLHLQLLAEEEKAPYYEQLGFGVFTLGLKFKS</sequence>
<dbReference type="OrthoDB" id="9775804at2"/>
<dbReference type="EMBL" id="QGTW01000005">
    <property type="protein sequence ID" value="PWW28851.1"/>
    <property type="molecule type" value="Genomic_DNA"/>
</dbReference>
<evidence type="ECO:0000313" key="3">
    <source>
        <dbReference type="Proteomes" id="UP000247150"/>
    </source>
</evidence>
<dbReference type="AlphaFoldDB" id="A0A2V2ZZI7"/>
<keyword evidence="2" id="KW-0808">Transferase</keyword>
<dbReference type="PANTHER" id="PTHR43233">
    <property type="entry name" value="FAMILY N-ACETYLTRANSFERASE, PUTATIVE (AFU_ORTHOLOGUE AFUA_6G03350)-RELATED"/>
    <property type="match status" value="1"/>
</dbReference>
<proteinExistence type="predicted"/>
<organism evidence="2 3">
    <name type="scientific">Cytobacillus oceanisediminis</name>
    <dbReference type="NCBI Taxonomy" id="665099"/>
    <lineage>
        <taxon>Bacteria</taxon>
        <taxon>Bacillati</taxon>
        <taxon>Bacillota</taxon>
        <taxon>Bacilli</taxon>
        <taxon>Bacillales</taxon>
        <taxon>Bacillaceae</taxon>
        <taxon>Cytobacillus</taxon>
    </lineage>
</organism>
<comment type="caution">
    <text evidence="2">The sequence shown here is derived from an EMBL/GenBank/DDBJ whole genome shotgun (WGS) entry which is preliminary data.</text>
</comment>
<dbReference type="InterPro" id="IPR000182">
    <property type="entry name" value="GNAT_dom"/>
</dbReference>
<feature type="domain" description="N-acetyltransferase" evidence="1">
    <location>
        <begin position="1"/>
        <end position="130"/>
    </location>
</feature>
<dbReference type="SUPFAM" id="SSF55729">
    <property type="entry name" value="Acyl-CoA N-acyltransferases (Nat)"/>
    <property type="match status" value="1"/>
</dbReference>
<dbReference type="GO" id="GO:0016747">
    <property type="term" value="F:acyltransferase activity, transferring groups other than amino-acyl groups"/>
    <property type="evidence" value="ECO:0007669"/>
    <property type="project" value="InterPro"/>
</dbReference>
<dbReference type="Proteomes" id="UP000247150">
    <property type="component" value="Unassembled WGS sequence"/>
</dbReference>